<dbReference type="EMBL" id="MWWR01000007">
    <property type="protein sequence ID" value="OZG51592.1"/>
    <property type="molecule type" value="Genomic_DNA"/>
</dbReference>
<dbReference type="CDD" id="cd04301">
    <property type="entry name" value="NAT_SF"/>
    <property type="match status" value="1"/>
</dbReference>
<proteinExistence type="predicted"/>
<evidence type="ECO:0000313" key="2">
    <source>
        <dbReference type="EMBL" id="OZG51592.1"/>
    </source>
</evidence>
<name>A0A261EXK8_9BIFI</name>
<dbReference type="GO" id="GO:0016747">
    <property type="term" value="F:acyltransferase activity, transferring groups other than amino-acyl groups"/>
    <property type="evidence" value="ECO:0007669"/>
    <property type="project" value="InterPro"/>
</dbReference>
<keyword evidence="2" id="KW-0808">Transferase</keyword>
<dbReference type="SUPFAM" id="SSF55729">
    <property type="entry name" value="Acyl-CoA N-acyltransferases (Nat)"/>
    <property type="match status" value="1"/>
</dbReference>
<gene>
    <name evidence="2" type="ORF">PSRA_0989</name>
</gene>
<comment type="caution">
    <text evidence="2">The sequence shown here is derived from an EMBL/GenBank/DDBJ whole genome shotgun (WGS) entry which is preliminary data.</text>
</comment>
<evidence type="ECO:0000313" key="3">
    <source>
        <dbReference type="Proteomes" id="UP000216725"/>
    </source>
</evidence>
<dbReference type="PROSITE" id="PS51186">
    <property type="entry name" value="GNAT"/>
    <property type="match status" value="1"/>
</dbReference>
<dbReference type="InterPro" id="IPR016181">
    <property type="entry name" value="Acyl_CoA_acyltransferase"/>
</dbReference>
<feature type="domain" description="N-acetyltransferase" evidence="1">
    <location>
        <begin position="6"/>
        <end position="147"/>
    </location>
</feature>
<dbReference type="OrthoDB" id="9796171at2"/>
<evidence type="ECO:0000259" key="1">
    <source>
        <dbReference type="PROSITE" id="PS51186"/>
    </source>
</evidence>
<sequence length="149" mass="16946">MRFFEKAFDELTTHELHEIMRARAAVFVGEQKIVYPDADGLDYQCMHAFATDENGRVEAYLRMFGADELPDAAQFGRVLTMHHGRGTGAQLMRFAERTAAERLGAREIRLDAQKTAEGFYRKLGYDAVSDYFIEAGIPHVKMKKALHSE</sequence>
<dbReference type="AlphaFoldDB" id="A0A261EXK8"/>
<organism evidence="2 3">
    <name type="scientific">Pseudoscardovia radai</name>
    <dbReference type="NCBI Taxonomy" id="987066"/>
    <lineage>
        <taxon>Bacteria</taxon>
        <taxon>Bacillati</taxon>
        <taxon>Actinomycetota</taxon>
        <taxon>Actinomycetes</taxon>
        <taxon>Bifidobacteriales</taxon>
        <taxon>Bifidobacteriaceae</taxon>
        <taxon>Pseudoscardovia</taxon>
    </lineage>
</organism>
<reference evidence="2 3" key="1">
    <citation type="journal article" date="2017" name="BMC Genomics">
        <title>Comparative genomic and phylogenomic analyses of the Bifidobacteriaceae family.</title>
        <authorList>
            <person name="Lugli G.A."/>
            <person name="Milani C."/>
            <person name="Turroni F."/>
            <person name="Duranti S."/>
            <person name="Mancabelli L."/>
            <person name="Mangifesta M."/>
            <person name="Ferrario C."/>
            <person name="Modesto M."/>
            <person name="Mattarelli P."/>
            <person name="Jiri K."/>
            <person name="van Sinderen D."/>
            <person name="Ventura M."/>
        </authorList>
    </citation>
    <scope>NUCLEOTIDE SEQUENCE [LARGE SCALE GENOMIC DNA]</scope>
    <source>
        <strain evidence="2 3">DSM 24742</strain>
    </source>
</reference>
<dbReference type="Gene3D" id="3.40.630.30">
    <property type="match status" value="1"/>
</dbReference>
<dbReference type="Pfam" id="PF13673">
    <property type="entry name" value="Acetyltransf_10"/>
    <property type="match status" value="1"/>
</dbReference>
<dbReference type="Proteomes" id="UP000216725">
    <property type="component" value="Unassembled WGS sequence"/>
</dbReference>
<dbReference type="RefSeq" id="WP_158216324.1">
    <property type="nucleotide sequence ID" value="NZ_MWWR01000007.1"/>
</dbReference>
<protein>
    <submittedName>
        <fullName evidence="2">GNAT family acetyltransferase</fullName>
    </submittedName>
</protein>
<accession>A0A261EXK8</accession>
<dbReference type="InterPro" id="IPR000182">
    <property type="entry name" value="GNAT_dom"/>
</dbReference>
<keyword evidence="3" id="KW-1185">Reference proteome</keyword>